<dbReference type="SMART" id="SM00342">
    <property type="entry name" value="HTH_ARAC"/>
    <property type="match status" value="1"/>
</dbReference>
<dbReference type="InterPro" id="IPR018060">
    <property type="entry name" value="HTH_AraC"/>
</dbReference>
<dbReference type="GO" id="GO:0043565">
    <property type="term" value="F:sequence-specific DNA binding"/>
    <property type="evidence" value="ECO:0007669"/>
    <property type="project" value="InterPro"/>
</dbReference>
<dbReference type="GO" id="GO:0003700">
    <property type="term" value="F:DNA-binding transcription factor activity"/>
    <property type="evidence" value="ECO:0007669"/>
    <property type="project" value="InterPro"/>
</dbReference>
<dbReference type="Gene3D" id="2.60.120.10">
    <property type="entry name" value="Jelly Rolls"/>
    <property type="match status" value="1"/>
</dbReference>
<dbReference type="AlphaFoldDB" id="A0A1I2BEF8"/>
<dbReference type="Gene3D" id="1.10.10.60">
    <property type="entry name" value="Homeodomain-like"/>
    <property type="match status" value="2"/>
</dbReference>
<evidence type="ECO:0000256" key="3">
    <source>
        <dbReference type="ARBA" id="ARBA00023163"/>
    </source>
</evidence>
<dbReference type="InterPro" id="IPR020449">
    <property type="entry name" value="Tscrpt_reg_AraC-type_HTH"/>
</dbReference>
<keyword evidence="1" id="KW-0805">Transcription regulation</keyword>
<organism evidence="5 6">
    <name type="scientific">Paenibacillus algorifonticola</name>
    <dbReference type="NCBI Taxonomy" id="684063"/>
    <lineage>
        <taxon>Bacteria</taxon>
        <taxon>Bacillati</taxon>
        <taxon>Bacillota</taxon>
        <taxon>Bacilli</taxon>
        <taxon>Bacillales</taxon>
        <taxon>Paenibacillaceae</taxon>
        <taxon>Paenibacillus</taxon>
    </lineage>
</organism>
<dbReference type="OrthoDB" id="9807321at2"/>
<evidence type="ECO:0000256" key="1">
    <source>
        <dbReference type="ARBA" id="ARBA00023015"/>
    </source>
</evidence>
<evidence type="ECO:0000256" key="2">
    <source>
        <dbReference type="ARBA" id="ARBA00023125"/>
    </source>
</evidence>
<dbReference type="InterPro" id="IPR009057">
    <property type="entry name" value="Homeodomain-like_sf"/>
</dbReference>
<gene>
    <name evidence="5" type="ORF">SAMN04487969_103306</name>
</gene>
<dbReference type="SUPFAM" id="SSF51215">
    <property type="entry name" value="Regulatory protein AraC"/>
    <property type="match status" value="1"/>
</dbReference>
<evidence type="ECO:0000313" key="5">
    <source>
        <dbReference type="EMBL" id="SFE54268.1"/>
    </source>
</evidence>
<dbReference type="InterPro" id="IPR018062">
    <property type="entry name" value="HTH_AraC-typ_CS"/>
</dbReference>
<dbReference type="PRINTS" id="PR00032">
    <property type="entry name" value="HTHARAC"/>
</dbReference>
<dbReference type="Pfam" id="PF12833">
    <property type="entry name" value="HTH_18"/>
    <property type="match status" value="1"/>
</dbReference>
<dbReference type="PROSITE" id="PS00041">
    <property type="entry name" value="HTH_ARAC_FAMILY_1"/>
    <property type="match status" value="1"/>
</dbReference>
<keyword evidence="3" id="KW-0804">Transcription</keyword>
<feature type="domain" description="HTH araC/xylS-type" evidence="4">
    <location>
        <begin position="183"/>
        <end position="281"/>
    </location>
</feature>
<accession>A0A1I2BEF8</accession>
<name>A0A1I2BEF8_9BACL</name>
<dbReference type="Proteomes" id="UP000183410">
    <property type="component" value="Unassembled WGS sequence"/>
</dbReference>
<keyword evidence="2 5" id="KW-0238">DNA-binding</keyword>
<dbReference type="PANTHER" id="PTHR43280:SF28">
    <property type="entry name" value="HTH-TYPE TRANSCRIPTIONAL ACTIVATOR RHAS"/>
    <property type="match status" value="1"/>
</dbReference>
<reference evidence="6" key="1">
    <citation type="submission" date="2016-10" db="EMBL/GenBank/DDBJ databases">
        <authorList>
            <person name="Varghese N."/>
            <person name="Submissions S."/>
        </authorList>
    </citation>
    <scope>NUCLEOTIDE SEQUENCE [LARGE SCALE GENOMIC DNA]</scope>
    <source>
        <strain evidence="6">CGMCC 1.10223</strain>
    </source>
</reference>
<dbReference type="RefSeq" id="WP_046228623.1">
    <property type="nucleotide sequence ID" value="NZ_FONN01000003.1"/>
</dbReference>
<dbReference type="PANTHER" id="PTHR43280">
    <property type="entry name" value="ARAC-FAMILY TRANSCRIPTIONAL REGULATOR"/>
    <property type="match status" value="1"/>
</dbReference>
<dbReference type="InterPro" id="IPR037923">
    <property type="entry name" value="HTH-like"/>
</dbReference>
<dbReference type="EMBL" id="FONN01000003">
    <property type="protein sequence ID" value="SFE54268.1"/>
    <property type="molecule type" value="Genomic_DNA"/>
</dbReference>
<proteinExistence type="predicted"/>
<keyword evidence="6" id="KW-1185">Reference proteome</keyword>
<dbReference type="InterPro" id="IPR014710">
    <property type="entry name" value="RmlC-like_jellyroll"/>
</dbReference>
<evidence type="ECO:0000259" key="4">
    <source>
        <dbReference type="PROSITE" id="PS01124"/>
    </source>
</evidence>
<protein>
    <submittedName>
        <fullName evidence="5">AraC-type DNA-binding protein</fullName>
    </submittedName>
</protein>
<sequence length="286" mass="32983">MDAHLTLTADRFPLVRDIGWNQTEELYTHPDRTLDYDVFLYVASGSMQVVEEGVPFIIHAKQYLFLKKGLHHWGRHETAAGTQWYWVHFNMADSGNTLYKEKAPLQELALYYPDHYLYRLILPKQGAAFPGMENRLNALMKGLEEGRSHQMTRTSLSVYELFLDLHQASVEERKSTSAEEISEQIIAFLSSHSCEPFSASHLAAALNLNYSYLSATFKRVTGQSIIETHTRLRLQHAVALMRSSSLNISDISDRLGYQNPFYFSRVFKKIYGESPSAYLRQFYRSH</sequence>
<dbReference type="PROSITE" id="PS01124">
    <property type="entry name" value="HTH_ARAC_FAMILY_2"/>
    <property type="match status" value="1"/>
</dbReference>
<dbReference type="SUPFAM" id="SSF46689">
    <property type="entry name" value="Homeodomain-like"/>
    <property type="match status" value="2"/>
</dbReference>
<evidence type="ECO:0000313" key="6">
    <source>
        <dbReference type="Proteomes" id="UP000183410"/>
    </source>
</evidence>